<feature type="disulfide bond" evidence="12">
    <location>
        <begin position="412"/>
        <end position="451"/>
    </location>
</feature>
<evidence type="ECO:0000256" key="3">
    <source>
        <dbReference type="ARBA" id="ARBA00007658"/>
    </source>
</evidence>
<organism evidence="14 15">
    <name type="scientific">Sarcoptes scabiei</name>
    <name type="common">Itch mite</name>
    <name type="synonym">Acarus scabiei</name>
    <dbReference type="NCBI Taxonomy" id="52283"/>
    <lineage>
        <taxon>Eukaryota</taxon>
        <taxon>Metazoa</taxon>
        <taxon>Ecdysozoa</taxon>
        <taxon>Arthropoda</taxon>
        <taxon>Chelicerata</taxon>
        <taxon>Arachnida</taxon>
        <taxon>Acari</taxon>
        <taxon>Acariformes</taxon>
        <taxon>Sarcoptiformes</taxon>
        <taxon>Astigmata</taxon>
        <taxon>Psoroptidia</taxon>
        <taxon>Sarcoptoidea</taxon>
        <taxon>Sarcoptidae</taxon>
        <taxon>Sarcoptinae</taxon>
        <taxon>Sarcoptes</taxon>
    </lineage>
</organism>
<dbReference type="Pfam" id="PF01532">
    <property type="entry name" value="Glyco_hydro_47"/>
    <property type="match status" value="1"/>
</dbReference>
<sequence>MIIDESQSKPLLSLNRRWKRLPKFLQIYLTLIVVFFVLTFVYYFFMISANKPIVFENVENRNNEGFEADFLFPKGKSAKLAKQLERIHSASTDHQFSVDLDKSLGHDKFLILNEFLNASRSQTIRQQAIQDAILHSWRGYVKYAWGNDFLKPITKKSNNWFKIGLTILDSLDTLIIAGLVPGEDKIITKFNKALKWIENDLSFEVDRSVNCFETTIRAFAGLLSAYHLSKEKVLLEKANDLGNRLIHCFDSPSKIPYSDVNLKTSMATTPKWSTDSSLSEVSSMQLEFRDLSYEIHNQSFEVITFATSKHIHELVKARNDFLLPMYISPISGQITPSTITLGARADSYYEYLYKQYAQTGIEFLLNDYIKSIEAIKSKLLGTTKGKLKLVYIGEILTNDPHNLNPKMDHLVCFLSGTLALSYYHGFNLSRAENNRTYIEHLELAEDLARTCYHMYNLTETGLAPEIGYFDQQDFEFFIKPRDTHNLLRPEFIESLFFLYHITKKPQYREWGWQVFLAFEKYSRIETGGYTTIGDVRHPQSIKPRDFMESFWIAETLKYFYLLFMDNEIIIKKVLNSYVFNTEGHLLPRRI</sequence>
<keyword evidence="13" id="KW-0326">Glycosidase</keyword>
<dbReference type="OrthoDB" id="8118055at2759"/>
<dbReference type="PANTHER" id="PTHR11742:SF55">
    <property type="entry name" value="ENDOPLASMIC RETICULUM MANNOSYL-OLIGOSACCHARIDE 1,2-ALPHA-MANNOSIDASE"/>
    <property type="match status" value="1"/>
</dbReference>
<feature type="active site" description="Proton donor" evidence="10">
    <location>
        <position position="465"/>
    </location>
</feature>
<dbReference type="PANTHER" id="PTHR11742">
    <property type="entry name" value="MANNOSYL-OLIGOSACCHARIDE ALPHA-1,2-MANNOSIDASE-RELATED"/>
    <property type="match status" value="1"/>
</dbReference>
<reference evidence="14 15" key="1">
    <citation type="journal article" date="2015" name="Parasit. Vectors">
        <title>Draft genome of the scabies mite.</title>
        <authorList>
            <person name="Rider S.D.Jr."/>
            <person name="Morgan M.S."/>
            <person name="Arlian L.G."/>
        </authorList>
    </citation>
    <scope>NUCLEOTIDE SEQUENCE [LARGE SCALE GENOMIC DNA]</scope>
    <source>
        <strain evidence="14">Arlian Lab</strain>
    </source>
</reference>
<feature type="active site" evidence="10">
    <location>
        <position position="490"/>
    </location>
</feature>
<comment type="similarity">
    <text evidence="3 13">Belongs to the glycosyl hydrolase 47 family.</text>
</comment>
<dbReference type="GO" id="GO:0005975">
    <property type="term" value="P:carbohydrate metabolic process"/>
    <property type="evidence" value="ECO:0007669"/>
    <property type="project" value="InterPro"/>
</dbReference>
<gene>
    <name evidence="14" type="ORF">QR98_0063170</name>
</gene>
<accession>A0A132A9Z1</accession>
<dbReference type="InterPro" id="IPR001382">
    <property type="entry name" value="Glyco_hydro_47"/>
</dbReference>
<evidence type="ECO:0000256" key="4">
    <source>
        <dbReference type="ARBA" id="ARBA00022723"/>
    </source>
</evidence>
<dbReference type="GO" id="GO:0004571">
    <property type="term" value="F:mannosyl-oligosaccharide 1,2-alpha-mannosidase activity"/>
    <property type="evidence" value="ECO:0007669"/>
    <property type="project" value="UniProtKB-EC"/>
</dbReference>
<keyword evidence="7 12" id="KW-1015">Disulfide bond</keyword>
<feature type="active site" evidence="10">
    <location>
        <position position="346"/>
    </location>
</feature>
<proteinExistence type="inferred from homology"/>
<evidence type="ECO:0000256" key="10">
    <source>
        <dbReference type="PIRSR" id="PIRSR601382-1"/>
    </source>
</evidence>
<dbReference type="Proteomes" id="UP000616769">
    <property type="component" value="Unassembled WGS sequence"/>
</dbReference>
<dbReference type="GO" id="GO:0016020">
    <property type="term" value="C:membrane"/>
    <property type="evidence" value="ECO:0007669"/>
    <property type="project" value="InterPro"/>
</dbReference>
<evidence type="ECO:0000256" key="13">
    <source>
        <dbReference type="RuleBase" id="RU361193"/>
    </source>
</evidence>
<comment type="cofactor">
    <cofactor evidence="1 11">
        <name>Ca(2+)</name>
        <dbReference type="ChEBI" id="CHEBI:29108"/>
    </cofactor>
</comment>
<comment type="pathway">
    <text evidence="2">Protein modification; protein glycosylation.</text>
</comment>
<dbReference type="GO" id="GO:0005509">
    <property type="term" value="F:calcium ion binding"/>
    <property type="evidence" value="ECO:0007669"/>
    <property type="project" value="InterPro"/>
</dbReference>
<evidence type="ECO:0000256" key="11">
    <source>
        <dbReference type="PIRSR" id="PIRSR601382-2"/>
    </source>
</evidence>
<protein>
    <recommendedName>
        <fullName evidence="13">alpha-1,2-Mannosidase</fullName>
        <ecNumber evidence="13">3.2.1.-</ecNumber>
    </recommendedName>
</protein>
<keyword evidence="6 11" id="KW-0106">Calcium</keyword>
<name>A0A132A9Z1_SARSC</name>
<keyword evidence="4 11" id="KW-0479">Metal-binding</keyword>
<dbReference type="GO" id="GO:0005783">
    <property type="term" value="C:endoplasmic reticulum"/>
    <property type="evidence" value="ECO:0007669"/>
    <property type="project" value="TreeGrafter"/>
</dbReference>
<evidence type="ECO:0000256" key="12">
    <source>
        <dbReference type="PIRSR" id="PIRSR601382-3"/>
    </source>
</evidence>
<dbReference type="VEuPathDB" id="VectorBase:SSCA008524"/>
<evidence type="ECO:0000256" key="2">
    <source>
        <dbReference type="ARBA" id="ARBA00004922"/>
    </source>
</evidence>
<evidence type="ECO:0000256" key="5">
    <source>
        <dbReference type="ARBA" id="ARBA00022801"/>
    </source>
</evidence>
<dbReference type="Gene3D" id="1.50.10.10">
    <property type="match status" value="1"/>
</dbReference>
<evidence type="ECO:0000256" key="1">
    <source>
        <dbReference type="ARBA" id="ARBA00001913"/>
    </source>
</evidence>
<keyword evidence="5 13" id="KW-0378">Hydrolase</keyword>
<dbReference type="AlphaFoldDB" id="A0A132A9Z1"/>
<feature type="active site" description="Proton donor" evidence="10">
    <location>
        <position position="213"/>
    </location>
</feature>
<dbReference type="PRINTS" id="PR00747">
    <property type="entry name" value="GLYHDRLASE47"/>
</dbReference>
<feature type="binding site" evidence="11">
    <location>
        <position position="581"/>
    </location>
    <ligand>
        <name>Ca(2+)</name>
        <dbReference type="ChEBI" id="CHEBI:29108"/>
    </ligand>
</feature>
<dbReference type="EMBL" id="JXLN01011899">
    <property type="protein sequence ID" value="KPM07811.1"/>
    <property type="molecule type" value="Genomic_DNA"/>
</dbReference>
<evidence type="ECO:0000256" key="6">
    <source>
        <dbReference type="ARBA" id="ARBA00022837"/>
    </source>
</evidence>
<dbReference type="SUPFAM" id="SSF48225">
    <property type="entry name" value="Seven-hairpin glycosidases"/>
    <property type="match status" value="1"/>
</dbReference>
<dbReference type="EC" id="3.2.1.-" evidence="13"/>
<evidence type="ECO:0000256" key="7">
    <source>
        <dbReference type="ARBA" id="ARBA00023157"/>
    </source>
</evidence>
<dbReference type="InterPro" id="IPR036026">
    <property type="entry name" value="Seven-hairpin_glycosidases"/>
</dbReference>
<comment type="caution">
    <text evidence="14">The sequence shown here is derived from an EMBL/GenBank/DDBJ whole genome shotgun (WGS) entry which is preliminary data.</text>
</comment>
<evidence type="ECO:0000313" key="14">
    <source>
        <dbReference type="EMBL" id="KPM07811.1"/>
    </source>
</evidence>
<dbReference type="InterPro" id="IPR012341">
    <property type="entry name" value="6hp_glycosidase-like_sf"/>
</dbReference>
<comment type="catalytic activity">
    <reaction evidence="9">
        <text>N(4)-(alpha-D-Man-(1-&gt;2)-alpha-D-Man-(1-&gt;2)-alpha-D-Man-(1-&gt;3)-[alpha-D-Man-(1-&gt;2)-alpha-D-Man-(1-&gt;3)-[alpha-D-Man-(1-&gt;2)-alpha-D-Man-(1-&gt;6)]-alpha-D-Man-(1-&gt;6)]-beta-D-Man-(1-&gt;4)-beta-D-GlcNAc-(1-&gt;4)-beta-D-GlcNAc)-L-asparaginyl-[protein] (N-glucan mannose isomer 9A1,2,3B1,2,3) + 4 H2O = N(4)-(alpha-D-Man-(1-&gt;3)-[alpha-D-Man-(1-&gt;3)-[alpha-D-Man-(1-&gt;6)]-alpha-D-Man-(1-&gt;6)]-beta-D-Man-(1-&gt;4)-beta-D-GlcNAc-(1-&gt;4)-beta-D-GlcNAc)-L-asparaginyl-[protein] (N-glucan mannose isomer 5A1,2) + 4 beta-D-mannose</text>
        <dbReference type="Rhea" id="RHEA:56008"/>
        <dbReference type="Rhea" id="RHEA-COMP:14356"/>
        <dbReference type="Rhea" id="RHEA-COMP:14367"/>
        <dbReference type="ChEBI" id="CHEBI:15377"/>
        <dbReference type="ChEBI" id="CHEBI:28563"/>
        <dbReference type="ChEBI" id="CHEBI:59087"/>
        <dbReference type="ChEBI" id="CHEBI:139493"/>
        <dbReference type="EC" id="3.2.1.113"/>
    </reaction>
</comment>
<dbReference type="InterPro" id="IPR050749">
    <property type="entry name" value="Glycosyl_Hydrolase_47"/>
</dbReference>
<comment type="catalytic activity">
    <reaction evidence="8">
        <text>N(4)-(alpha-D-Man-(1-&gt;2)-alpha-D-Man-(1-&gt;2)-alpha-D-Man-(1-&gt;3)-[alpha-D-Man-(1-&gt;3)-[alpha-D-Man-(1-&gt;2)-alpha-D-Man-(1-&gt;6)]-alpha-D-Man-(1-&gt;6)]-beta-D-Man-(1-&gt;4)-beta-D-GlcNAc-(1-&gt;4)-beta-D-GlcNAc)-L-asparaginyl-[protein] (N-glucan mannose isomer 8A1,2,3B1,3) + 3 H2O = N(4)-(alpha-D-Man-(1-&gt;3)-[alpha-D-Man-(1-&gt;3)-[alpha-D-Man-(1-&gt;6)]-alpha-D-Man-(1-&gt;6)]-beta-D-Man-(1-&gt;4)-beta-D-GlcNAc-(1-&gt;4)-beta-D-GlcNAc)-L-asparaginyl-[protein] (N-glucan mannose isomer 5A1,2) + 3 beta-D-mannose</text>
        <dbReference type="Rhea" id="RHEA:56028"/>
        <dbReference type="Rhea" id="RHEA-COMP:14358"/>
        <dbReference type="Rhea" id="RHEA-COMP:14367"/>
        <dbReference type="ChEBI" id="CHEBI:15377"/>
        <dbReference type="ChEBI" id="CHEBI:28563"/>
        <dbReference type="ChEBI" id="CHEBI:59087"/>
        <dbReference type="ChEBI" id="CHEBI:60628"/>
        <dbReference type="EC" id="3.2.1.113"/>
    </reaction>
</comment>
<evidence type="ECO:0000313" key="15">
    <source>
        <dbReference type="Proteomes" id="UP000616769"/>
    </source>
</evidence>
<evidence type="ECO:0000256" key="8">
    <source>
        <dbReference type="ARBA" id="ARBA00047669"/>
    </source>
</evidence>
<evidence type="ECO:0000256" key="9">
    <source>
        <dbReference type="ARBA" id="ARBA00048605"/>
    </source>
</evidence>